<dbReference type="OrthoDB" id="444631at2759"/>
<evidence type="ECO:0000256" key="5">
    <source>
        <dbReference type="ARBA" id="ARBA00038359"/>
    </source>
</evidence>
<keyword evidence="3 7" id="KW-1133">Transmembrane helix</keyword>
<keyword evidence="10" id="KW-1185">Reference proteome</keyword>
<evidence type="ECO:0000256" key="3">
    <source>
        <dbReference type="ARBA" id="ARBA00022989"/>
    </source>
</evidence>
<dbReference type="PANTHER" id="PTHR33048:SF162">
    <property type="entry name" value="SATRATOXIN BIOSYNTHESIS SC1 CLUSTER PROTEIN 4"/>
    <property type="match status" value="1"/>
</dbReference>
<feature type="domain" description="Rhodopsin" evidence="8">
    <location>
        <begin position="39"/>
        <end position="290"/>
    </location>
</feature>
<dbReference type="GO" id="GO:0016020">
    <property type="term" value="C:membrane"/>
    <property type="evidence" value="ECO:0007669"/>
    <property type="project" value="UniProtKB-SubCell"/>
</dbReference>
<accession>A0A9P9A306</accession>
<dbReference type="PANTHER" id="PTHR33048">
    <property type="entry name" value="PTH11-LIKE INTEGRAL MEMBRANE PROTEIN (AFU_ORTHOLOGUE AFUA_5G11245)"/>
    <property type="match status" value="1"/>
</dbReference>
<feature type="region of interest" description="Disordered" evidence="6">
    <location>
        <begin position="372"/>
        <end position="419"/>
    </location>
</feature>
<proteinExistence type="inferred from homology"/>
<comment type="caution">
    <text evidence="9">The sequence shown here is derived from an EMBL/GenBank/DDBJ whole genome shotgun (WGS) entry which is preliminary data.</text>
</comment>
<dbReference type="RefSeq" id="XP_045962694.1">
    <property type="nucleotide sequence ID" value="XM_046106974.1"/>
</dbReference>
<dbReference type="Pfam" id="PF20684">
    <property type="entry name" value="Fung_rhodopsin"/>
    <property type="match status" value="1"/>
</dbReference>
<organism evidence="9 10">
    <name type="scientific">Truncatella angustata</name>
    <dbReference type="NCBI Taxonomy" id="152316"/>
    <lineage>
        <taxon>Eukaryota</taxon>
        <taxon>Fungi</taxon>
        <taxon>Dikarya</taxon>
        <taxon>Ascomycota</taxon>
        <taxon>Pezizomycotina</taxon>
        <taxon>Sordariomycetes</taxon>
        <taxon>Xylariomycetidae</taxon>
        <taxon>Amphisphaeriales</taxon>
        <taxon>Sporocadaceae</taxon>
        <taxon>Truncatella</taxon>
    </lineage>
</organism>
<feature type="transmembrane region" description="Helical" evidence="7">
    <location>
        <begin position="108"/>
        <end position="129"/>
    </location>
</feature>
<feature type="transmembrane region" description="Helical" evidence="7">
    <location>
        <begin position="223"/>
        <end position="245"/>
    </location>
</feature>
<keyword evidence="2 7" id="KW-0812">Transmembrane</keyword>
<feature type="transmembrane region" description="Helical" evidence="7">
    <location>
        <begin position="192"/>
        <end position="211"/>
    </location>
</feature>
<reference evidence="9" key="1">
    <citation type="journal article" date="2021" name="Nat. Commun.">
        <title>Genetic determinants of endophytism in the Arabidopsis root mycobiome.</title>
        <authorList>
            <person name="Mesny F."/>
            <person name="Miyauchi S."/>
            <person name="Thiergart T."/>
            <person name="Pickel B."/>
            <person name="Atanasova L."/>
            <person name="Karlsson M."/>
            <person name="Huettel B."/>
            <person name="Barry K.W."/>
            <person name="Haridas S."/>
            <person name="Chen C."/>
            <person name="Bauer D."/>
            <person name="Andreopoulos W."/>
            <person name="Pangilinan J."/>
            <person name="LaButti K."/>
            <person name="Riley R."/>
            <person name="Lipzen A."/>
            <person name="Clum A."/>
            <person name="Drula E."/>
            <person name="Henrissat B."/>
            <person name="Kohler A."/>
            <person name="Grigoriev I.V."/>
            <person name="Martin F.M."/>
            <person name="Hacquard S."/>
        </authorList>
    </citation>
    <scope>NUCLEOTIDE SEQUENCE</scope>
    <source>
        <strain evidence="9">MPI-SDFR-AT-0073</strain>
    </source>
</reference>
<dbReference type="AlphaFoldDB" id="A0A9P9A306"/>
<evidence type="ECO:0000256" key="1">
    <source>
        <dbReference type="ARBA" id="ARBA00004141"/>
    </source>
</evidence>
<evidence type="ECO:0000256" key="2">
    <source>
        <dbReference type="ARBA" id="ARBA00022692"/>
    </source>
</evidence>
<comment type="similarity">
    <text evidence="5">Belongs to the SAT4 family.</text>
</comment>
<keyword evidence="4 7" id="KW-0472">Membrane</keyword>
<sequence>MASLGDNALYETTTELISEQAFKIVLWVGTGLCLAVCILRFLIRLVCFRRLLIEDYLVLGSMAILVSIAAVLQRFLADIYLMMHVQNLQATPGPDFPSRMSAGLRADGAVLILDTVGIWLIKLNFLVFFYRLGHQIQSYLIFWWIAFTLVIGCLAVLLGVIPYSCSFGSLEHIVVQCASESSLNYIYTAYKVSISIDVLSDVIIICFPVVIVWQTKINLRQKLVLTSIFLLVAFNIAVTIVRGSIFGNVYGAVQEANHKVLDTAWALFWFFMEYVVSFVIACIISFRSLWVSRKQSTKDREKDREAIHLNGAQQGHAQAESPVQKNKSWWQKVQNSLLNTMATLEGTTLDRHDSSFLRPWIPSPHMGVDFSKWGSNVEGSSTDSRASRSGSGSGSVPSTYNFDDGSSRTEVSRSYPGND</sequence>
<dbReference type="GeneID" id="70135865"/>
<dbReference type="InterPro" id="IPR049326">
    <property type="entry name" value="Rhodopsin_dom_fungi"/>
</dbReference>
<dbReference type="EMBL" id="JAGPXC010000002">
    <property type="protein sequence ID" value="KAH6658460.1"/>
    <property type="molecule type" value="Genomic_DNA"/>
</dbReference>
<feature type="transmembrane region" description="Helical" evidence="7">
    <location>
        <begin position="265"/>
        <end position="290"/>
    </location>
</feature>
<feature type="compositionally biased region" description="Low complexity" evidence="6">
    <location>
        <begin position="379"/>
        <end position="398"/>
    </location>
</feature>
<comment type="subcellular location">
    <subcellularLocation>
        <location evidence="1">Membrane</location>
        <topology evidence="1">Multi-pass membrane protein</topology>
    </subcellularLocation>
</comment>
<feature type="transmembrane region" description="Helical" evidence="7">
    <location>
        <begin position="141"/>
        <end position="161"/>
    </location>
</feature>
<evidence type="ECO:0000256" key="6">
    <source>
        <dbReference type="SAM" id="MobiDB-lite"/>
    </source>
</evidence>
<gene>
    <name evidence="9" type="ORF">BKA67DRAFT_656651</name>
</gene>
<name>A0A9P9A306_9PEZI</name>
<feature type="transmembrane region" description="Helical" evidence="7">
    <location>
        <begin position="24"/>
        <end position="43"/>
    </location>
</feature>
<dbReference type="InterPro" id="IPR052337">
    <property type="entry name" value="SAT4-like"/>
</dbReference>
<evidence type="ECO:0000259" key="8">
    <source>
        <dbReference type="Pfam" id="PF20684"/>
    </source>
</evidence>
<dbReference type="Proteomes" id="UP000758603">
    <property type="component" value="Unassembled WGS sequence"/>
</dbReference>
<protein>
    <recommendedName>
        <fullName evidence="8">Rhodopsin domain-containing protein</fullName>
    </recommendedName>
</protein>
<evidence type="ECO:0000256" key="4">
    <source>
        <dbReference type="ARBA" id="ARBA00023136"/>
    </source>
</evidence>
<evidence type="ECO:0000313" key="9">
    <source>
        <dbReference type="EMBL" id="KAH6658460.1"/>
    </source>
</evidence>
<feature type="transmembrane region" description="Helical" evidence="7">
    <location>
        <begin position="55"/>
        <end position="76"/>
    </location>
</feature>
<evidence type="ECO:0000313" key="10">
    <source>
        <dbReference type="Proteomes" id="UP000758603"/>
    </source>
</evidence>
<evidence type="ECO:0000256" key="7">
    <source>
        <dbReference type="SAM" id="Phobius"/>
    </source>
</evidence>